<evidence type="ECO:0000256" key="1">
    <source>
        <dbReference type="SAM" id="Phobius"/>
    </source>
</evidence>
<feature type="transmembrane region" description="Helical" evidence="1">
    <location>
        <begin position="342"/>
        <end position="360"/>
    </location>
</feature>
<name>A0A2V4X9H3_9FLAO</name>
<dbReference type="AlphaFoldDB" id="A0A2V4X9H3"/>
<keyword evidence="1" id="KW-0812">Transmembrane</keyword>
<feature type="transmembrane region" description="Helical" evidence="1">
    <location>
        <begin position="133"/>
        <end position="151"/>
    </location>
</feature>
<keyword evidence="1" id="KW-1133">Transmembrane helix</keyword>
<organism evidence="2 3">
    <name type="scientific">Winogradskyella epiphytica</name>
    <dbReference type="NCBI Taxonomy" id="262005"/>
    <lineage>
        <taxon>Bacteria</taxon>
        <taxon>Pseudomonadati</taxon>
        <taxon>Bacteroidota</taxon>
        <taxon>Flavobacteriia</taxon>
        <taxon>Flavobacteriales</taxon>
        <taxon>Flavobacteriaceae</taxon>
        <taxon>Winogradskyella</taxon>
    </lineage>
</organism>
<dbReference type="RefSeq" id="WP_110473713.1">
    <property type="nucleotide sequence ID" value="NZ_BMWQ01000001.1"/>
</dbReference>
<dbReference type="Proteomes" id="UP000248054">
    <property type="component" value="Unassembled WGS sequence"/>
</dbReference>
<feature type="transmembrane region" description="Helical" evidence="1">
    <location>
        <begin position="174"/>
        <end position="198"/>
    </location>
</feature>
<gene>
    <name evidence="2" type="ORF">DFQ11_101130</name>
</gene>
<feature type="transmembrane region" description="Helical" evidence="1">
    <location>
        <begin position="210"/>
        <end position="227"/>
    </location>
</feature>
<feature type="transmembrane region" description="Helical" evidence="1">
    <location>
        <begin position="42"/>
        <end position="60"/>
    </location>
</feature>
<dbReference type="OrthoDB" id="1112074at2"/>
<dbReference type="GO" id="GO:0016740">
    <property type="term" value="F:transferase activity"/>
    <property type="evidence" value="ECO:0007669"/>
    <property type="project" value="UniProtKB-KW"/>
</dbReference>
<keyword evidence="1" id="KW-0472">Membrane</keyword>
<sequence>MIDFIPIEHYTAFYHYMMLIVVLVVFLHTQTQQMYSPEVLRLNTNFGVVTLVLVLLYMGLRPVHVVFSDMVGYSYMFNNYANGYPITSTKDVFFHVFAKFSSQIMSVHTYFVVCAALYIIPLYLVCKKWFKGHWFYGFLFLIVSFEFWAYGTNGIRNGIAGSLFLLGVSREKKLWQIVFIVLAISFHKTMLLPTMGFLLARVYNRPKQMIAFWTLCIVLSLMSGGFFENFFATIGFDEDRLEYLTQEVREGRFSRTGFRWDFLLYSSTAIFAGWFYIVKRKFNDKIYFWLFNTYVFANAFWILVIRANFSNRFAYLSWFMIGLVIIYPLLKQPLIPIQHRKIGLILLVYFGFTFLLNVVLKYI</sequence>
<feature type="transmembrane region" description="Helical" evidence="1">
    <location>
        <begin position="286"/>
        <end position="307"/>
    </location>
</feature>
<feature type="transmembrane region" description="Helical" evidence="1">
    <location>
        <begin position="262"/>
        <end position="279"/>
    </location>
</feature>
<feature type="transmembrane region" description="Helical" evidence="1">
    <location>
        <begin position="313"/>
        <end position="330"/>
    </location>
</feature>
<evidence type="ECO:0000313" key="3">
    <source>
        <dbReference type="Proteomes" id="UP000248054"/>
    </source>
</evidence>
<keyword evidence="2" id="KW-0808">Transferase</keyword>
<dbReference type="Pfam" id="PF14897">
    <property type="entry name" value="EpsG"/>
    <property type="match status" value="1"/>
</dbReference>
<protein>
    <submittedName>
        <fullName evidence="2">EpsG-like putative glucosyltransferase</fullName>
    </submittedName>
</protein>
<reference evidence="2 3" key="1">
    <citation type="submission" date="2018-06" db="EMBL/GenBank/DDBJ databases">
        <title>Genomic Encyclopedia of Type Strains, Phase III (KMG-III): the genomes of soil and plant-associated and newly described type strains.</title>
        <authorList>
            <person name="Whitman W."/>
        </authorList>
    </citation>
    <scope>NUCLEOTIDE SEQUENCE [LARGE SCALE GENOMIC DNA]</scope>
    <source>
        <strain evidence="2 3">CECT 7945</strain>
    </source>
</reference>
<proteinExistence type="predicted"/>
<feature type="transmembrane region" description="Helical" evidence="1">
    <location>
        <begin position="107"/>
        <end position="126"/>
    </location>
</feature>
<comment type="caution">
    <text evidence="2">The sequence shown here is derived from an EMBL/GenBank/DDBJ whole genome shotgun (WGS) entry which is preliminary data.</text>
</comment>
<accession>A0A2V4X9H3</accession>
<feature type="transmembrane region" description="Helical" evidence="1">
    <location>
        <begin position="12"/>
        <end position="30"/>
    </location>
</feature>
<dbReference type="EMBL" id="QJTD01000001">
    <property type="protein sequence ID" value="PYE82705.1"/>
    <property type="molecule type" value="Genomic_DNA"/>
</dbReference>
<dbReference type="InterPro" id="IPR049458">
    <property type="entry name" value="EpsG-like"/>
</dbReference>
<evidence type="ECO:0000313" key="2">
    <source>
        <dbReference type="EMBL" id="PYE82705.1"/>
    </source>
</evidence>
<keyword evidence="3" id="KW-1185">Reference proteome</keyword>